<protein>
    <submittedName>
        <fullName evidence="7">Quercetin 3-O-methyltransferase 1</fullName>
    </submittedName>
</protein>
<keyword evidence="3" id="KW-0949">S-adenosyl-L-methionine</keyword>
<dbReference type="InterPro" id="IPR036388">
    <property type="entry name" value="WH-like_DNA-bd_sf"/>
</dbReference>
<feature type="domain" description="O-methyltransferase dimerisation" evidence="5">
    <location>
        <begin position="59"/>
        <end position="150"/>
    </location>
</feature>
<keyword evidence="6" id="KW-1185">Reference proteome</keyword>
<dbReference type="RefSeq" id="XP_010935841.1">
    <property type="nucleotide sequence ID" value="XM_010937539.3"/>
</dbReference>
<dbReference type="KEGG" id="egu:105055639"/>
<keyword evidence="1" id="KW-0489">Methyltransferase</keyword>
<dbReference type="GO" id="GO:0032259">
    <property type="term" value="P:methylation"/>
    <property type="evidence" value="ECO:0007669"/>
    <property type="project" value="UniProtKB-KW"/>
</dbReference>
<dbReference type="AlphaFoldDB" id="A0A6I9S136"/>
<dbReference type="GeneID" id="105055639"/>
<dbReference type="SUPFAM" id="SSF46785">
    <property type="entry name" value="Winged helix' DNA-binding domain"/>
    <property type="match status" value="1"/>
</dbReference>
<organism evidence="6 7">
    <name type="scientific">Elaeis guineensis var. tenera</name>
    <name type="common">Oil palm</name>
    <dbReference type="NCBI Taxonomy" id="51953"/>
    <lineage>
        <taxon>Eukaryota</taxon>
        <taxon>Viridiplantae</taxon>
        <taxon>Streptophyta</taxon>
        <taxon>Embryophyta</taxon>
        <taxon>Tracheophyta</taxon>
        <taxon>Spermatophyta</taxon>
        <taxon>Magnoliopsida</taxon>
        <taxon>Liliopsida</taxon>
        <taxon>Arecaceae</taxon>
        <taxon>Arecoideae</taxon>
        <taxon>Cocoseae</taxon>
        <taxon>Elaeidinae</taxon>
        <taxon>Elaeis</taxon>
    </lineage>
</organism>
<evidence type="ECO:0000256" key="3">
    <source>
        <dbReference type="ARBA" id="ARBA00022691"/>
    </source>
</evidence>
<evidence type="ECO:0000256" key="1">
    <source>
        <dbReference type="ARBA" id="ARBA00022603"/>
    </source>
</evidence>
<evidence type="ECO:0000313" key="7">
    <source>
        <dbReference type="RefSeq" id="XP_010935841.1"/>
    </source>
</evidence>
<dbReference type="FunCoup" id="A0A6I9S136">
    <property type="interactions" value="123"/>
</dbReference>
<keyword evidence="2" id="KW-0808">Transferase</keyword>
<dbReference type="InterPro" id="IPR001077">
    <property type="entry name" value="COMT_C"/>
</dbReference>
<dbReference type="GO" id="GO:0008171">
    <property type="term" value="F:O-methyltransferase activity"/>
    <property type="evidence" value="ECO:0007669"/>
    <property type="project" value="InterPro"/>
</dbReference>
<dbReference type="Gene3D" id="1.10.10.10">
    <property type="entry name" value="Winged helix-like DNA-binding domain superfamily/Winged helix DNA-binding domain"/>
    <property type="match status" value="1"/>
</dbReference>
<dbReference type="InterPro" id="IPR036390">
    <property type="entry name" value="WH_DNA-bd_sf"/>
</dbReference>
<dbReference type="SUPFAM" id="SSF53335">
    <property type="entry name" value="S-adenosyl-L-methionine-dependent methyltransferases"/>
    <property type="match status" value="1"/>
</dbReference>
<dbReference type="GO" id="GO:0046983">
    <property type="term" value="F:protein dimerization activity"/>
    <property type="evidence" value="ECO:0007669"/>
    <property type="project" value="InterPro"/>
</dbReference>
<dbReference type="OrthoDB" id="1606438at2759"/>
<dbReference type="PROSITE" id="PS51683">
    <property type="entry name" value="SAM_OMT_II"/>
    <property type="match status" value="1"/>
</dbReference>
<proteinExistence type="predicted"/>
<sequence length="409" mass="44486">MAASHTVDPESIVGDDSNRDWGKRRRLLYGTRTRASMAAAGGGGEDPVEVQKKANLAMMELSNMIAVPMSLHAVVRLNVPAAIWQSGTNSPLSAAEILPLLRPPPPPSTDPGNLQRLLRLLASHGVFTEHLSPSGVRRFSLTPVGQTLVSAASSNGGGEDGPSYAAYVLQHHQDALVRAWPRLHEAVLDPAGPEPFARANGGTPAYAYYGGDGEANELMQRAMWGVSKPFMDAFLNGHAAAFAGVRTVVDVGGSSGDCLRAIMQRVPTVQRGVNFDLPEVVAKAPKYPGMTHVGGDMFKAIPAGDAIFMKWVLMTWTDEECMLILKNCYKALPEKGKVIACEPVLPEETDNSQRTRALLENDIFVMTIYRVQGRGRTEEEFRQIGLSVGFSNFKAFYSDHFYTILEFQK</sequence>
<reference evidence="7" key="1">
    <citation type="submission" date="2025-08" db="UniProtKB">
        <authorList>
            <consortium name="RefSeq"/>
        </authorList>
    </citation>
    <scope>IDENTIFICATION</scope>
</reference>
<dbReference type="InterPro" id="IPR016461">
    <property type="entry name" value="COMT-like"/>
</dbReference>
<evidence type="ECO:0000313" key="6">
    <source>
        <dbReference type="Proteomes" id="UP000504607"/>
    </source>
</evidence>
<dbReference type="Pfam" id="PF08100">
    <property type="entry name" value="Dimerisation"/>
    <property type="match status" value="1"/>
</dbReference>
<accession>A0A6I9S136</accession>
<evidence type="ECO:0000256" key="2">
    <source>
        <dbReference type="ARBA" id="ARBA00022679"/>
    </source>
</evidence>
<name>A0A6I9S136_ELAGV</name>
<dbReference type="Gene3D" id="3.40.50.150">
    <property type="entry name" value="Vaccinia Virus protein VP39"/>
    <property type="match status" value="1"/>
</dbReference>
<dbReference type="InParanoid" id="A0A6I9S136"/>
<evidence type="ECO:0000259" key="5">
    <source>
        <dbReference type="Pfam" id="PF08100"/>
    </source>
</evidence>
<dbReference type="Pfam" id="PF00891">
    <property type="entry name" value="Methyltransf_2"/>
    <property type="match status" value="1"/>
</dbReference>
<dbReference type="Proteomes" id="UP000504607">
    <property type="component" value="Chromosome 12"/>
</dbReference>
<dbReference type="InterPro" id="IPR012967">
    <property type="entry name" value="COMT_dimerisation"/>
</dbReference>
<evidence type="ECO:0000259" key="4">
    <source>
        <dbReference type="Pfam" id="PF00891"/>
    </source>
</evidence>
<feature type="domain" description="O-methyltransferase C-terminal" evidence="4">
    <location>
        <begin position="180"/>
        <end position="391"/>
    </location>
</feature>
<dbReference type="SMR" id="A0A6I9S136"/>
<dbReference type="InterPro" id="IPR029063">
    <property type="entry name" value="SAM-dependent_MTases_sf"/>
</dbReference>
<dbReference type="PANTHER" id="PTHR11746">
    <property type="entry name" value="O-METHYLTRANSFERASE"/>
    <property type="match status" value="1"/>
</dbReference>
<gene>
    <name evidence="7" type="primary">LOC105055639</name>
</gene>
<dbReference type="PIRSF" id="PIRSF005739">
    <property type="entry name" value="O-mtase"/>
    <property type="match status" value="1"/>
</dbReference>